<evidence type="ECO:0000256" key="4">
    <source>
        <dbReference type="SAM" id="Phobius"/>
    </source>
</evidence>
<keyword evidence="4" id="KW-0472">Membrane</keyword>
<dbReference type="CDD" id="cd00761">
    <property type="entry name" value="Glyco_tranf_GTA_type"/>
    <property type="match status" value="1"/>
</dbReference>
<evidence type="ECO:0000256" key="2">
    <source>
        <dbReference type="ARBA" id="ARBA00022676"/>
    </source>
</evidence>
<feature type="non-terminal residue" evidence="6">
    <location>
        <position position="1"/>
    </location>
</feature>
<evidence type="ECO:0000256" key="3">
    <source>
        <dbReference type="ARBA" id="ARBA00022679"/>
    </source>
</evidence>
<comment type="caution">
    <text evidence="6">The sequence shown here is derived from an EMBL/GenBank/DDBJ whole genome shotgun (WGS) entry which is preliminary data.</text>
</comment>
<comment type="similarity">
    <text evidence="1">Belongs to the glycosyltransferase 2 family.</text>
</comment>
<sequence length="222" mass="25802">IEIIKNKENLGTSASRNIGIKKSKGDFILSLDDDCLLKPNLIKKYIKAYIANPDYPGYIGLTSAPEPKTSFDKAICLSDMRHFFEIAKHKSEFFWGITANLFLKSEAIGDICFSSEHPKKGGGEDIAFCLEILKNHNYQGRRIFKCVPEAEVEHPYWNENLSGYKRFLRWGYGDVVLHKRFPKYRFHHYPNLIEFTIIALILNLIIFSFFYTIPTSCWHPRR</sequence>
<dbReference type="PANTHER" id="PTHR43179:SF12">
    <property type="entry name" value="GALACTOFURANOSYLTRANSFERASE GLFT2"/>
    <property type="match status" value="1"/>
</dbReference>
<gene>
    <name evidence="6" type="ORF">LCGC14_3120270</name>
</gene>
<dbReference type="SUPFAM" id="SSF53448">
    <property type="entry name" value="Nucleotide-diphospho-sugar transferases"/>
    <property type="match status" value="1"/>
</dbReference>
<dbReference type="EMBL" id="LAZR01067779">
    <property type="protein sequence ID" value="KKK50913.1"/>
    <property type="molecule type" value="Genomic_DNA"/>
</dbReference>
<keyword evidence="2" id="KW-0328">Glycosyltransferase</keyword>
<name>A0A0F8W2V3_9ZZZZ</name>
<dbReference type="AlphaFoldDB" id="A0A0F8W2V3"/>
<feature type="domain" description="Glycosyltransferase 2-like" evidence="5">
    <location>
        <begin position="1"/>
        <end position="53"/>
    </location>
</feature>
<accession>A0A0F8W2V3</accession>
<organism evidence="6">
    <name type="scientific">marine sediment metagenome</name>
    <dbReference type="NCBI Taxonomy" id="412755"/>
    <lineage>
        <taxon>unclassified sequences</taxon>
        <taxon>metagenomes</taxon>
        <taxon>ecological metagenomes</taxon>
    </lineage>
</organism>
<keyword evidence="3" id="KW-0808">Transferase</keyword>
<protein>
    <recommendedName>
        <fullName evidence="5">Glycosyltransferase 2-like domain-containing protein</fullName>
    </recommendedName>
</protein>
<evidence type="ECO:0000256" key="1">
    <source>
        <dbReference type="ARBA" id="ARBA00006739"/>
    </source>
</evidence>
<dbReference type="Gene3D" id="3.90.550.10">
    <property type="entry name" value="Spore Coat Polysaccharide Biosynthesis Protein SpsA, Chain A"/>
    <property type="match status" value="1"/>
</dbReference>
<dbReference type="Pfam" id="PF00535">
    <property type="entry name" value="Glycos_transf_2"/>
    <property type="match status" value="1"/>
</dbReference>
<feature type="transmembrane region" description="Helical" evidence="4">
    <location>
        <begin position="192"/>
        <end position="213"/>
    </location>
</feature>
<dbReference type="InterPro" id="IPR029044">
    <property type="entry name" value="Nucleotide-diphossugar_trans"/>
</dbReference>
<evidence type="ECO:0000259" key="5">
    <source>
        <dbReference type="Pfam" id="PF00535"/>
    </source>
</evidence>
<reference evidence="6" key="1">
    <citation type="journal article" date="2015" name="Nature">
        <title>Complex archaea that bridge the gap between prokaryotes and eukaryotes.</title>
        <authorList>
            <person name="Spang A."/>
            <person name="Saw J.H."/>
            <person name="Jorgensen S.L."/>
            <person name="Zaremba-Niedzwiedzka K."/>
            <person name="Martijn J."/>
            <person name="Lind A.E."/>
            <person name="van Eijk R."/>
            <person name="Schleper C."/>
            <person name="Guy L."/>
            <person name="Ettema T.J."/>
        </authorList>
    </citation>
    <scope>NUCLEOTIDE SEQUENCE</scope>
</reference>
<evidence type="ECO:0000313" key="6">
    <source>
        <dbReference type="EMBL" id="KKK50913.1"/>
    </source>
</evidence>
<proteinExistence type="inferred from homology"/>
<dbReference type="PANTHER" id="PTHR43179">
    <property type="entry name" value="RHAMNOSYLTRANSFERASE WBBL"/>
    <property type="match status" value="1"/>
</dbReference>
<dbReference type="InterPro" id="IPR001173">
    <property type="entry name" value="Glyco_trans_2-like"/>
</dbReference>
<keyword evidence="4" id="KW-1133">Transmembrane helix</keyword>
<dbReference type="GO" id="GO:0016757">
    <property type="term" value="F:glycosyltransferase activity"/>
    <property type="evidence" value="ECO:0007669"/>
    <property type="project" value="UniProtKB-KW"/>
</dbReference>
<keyword evidence="4" id="KW-0812">Transmembrane</keyword>